<organism evidence="1 2">
    <name type="scientific">Vibrio chagasii</name>
    <dbReference type="NCBI Taxonomy" id="170679"/>
    <lineage>
        <taxon>Bacteria</taxon>
        <taxon>Pseudomonadati</taxon>
        <taxon>Pseudomonadota</taxon>
        <taxon>Gammaproteobacteria</taxon>
        <taxon>Vibrionales</taxon>
        <taxon>Vibrionaceae</taxon>
        <taxon>Vibrio</taxon>
    </lineage>
</organism>
<dbReference type="InterPro" id="IPR038765">
    <property type="entry name" value="Papain-like_cys_pep_sf"/>
</dbReference>
<evidence type="ECO:0000313" key="1">
    <source>
        <dbReference type="EMBL" id="NOH36480.1"/>
    </source>
</evidence>
<gene>
    <name evidence="1" type="ORF">F0245_24650</name>
</gene>
<reference evidence="1 2" key="1">
    <citation type="submission" date="2019-09" db="EMBL/GenBank/DDBJ databases">
        <title>Draft genome sequencing and comparative genomics of hatchery-associated Vibrios.</title>
        <authorList>
            <person name="Kehlet-Delgado H."/>
            <person name="Mueller R.S."/>
        </authorList>
    </citation>
    <scope>NUCLEOTIDE SEQUENCE [LARGE SCALE GENOMIC DNA]</scope>
    <source>
        <strain evidence="1 2">00-90-10</strain>
    </source>
</reference>
<sequence length="285" mass="31347">MNHLPLQSISYLQPGDIIFSKGTSKHGRLIGKFANVANAQFSHVSLYLGDGLVFETIGNISKREKRSLKKQSNGPDLKYLLSQSDLKKALISKSPNILDTGGSGIRLLEVSLSGISKNHDLCVARAGVSFSQAELFKHCQPLQGVSYSIVGAFIAGYSGNLDRKSFEIFDRHINGESELHKNIAKISLRTLKGARKKSEKAKSKYNLHKLGKGNNRYCSTLAIVTLDEYCKSMFSENHKILSNPSILLTQLAPNDLLSECYQDSGFTTYKISYSALPSSIKQNAV</sequence>
<comment type="caution">
    <text evidence="1">The sequence shown here is derived from an EMBL/GenBank/DDBJ whole genome shotgun (WGS) entry which is preliminary data.</text>
</comment>
<proteinExistence type="predicted"/>
<evidence type="ECO:0000313" key="2">
    <source>
        <dbReference type="Proteomes" id="UP000525336"/>
    </source>
</evidence>
<dbReference type="EMBL" id="VTXW01000062">
    <property type="protein sequence ID" value="NOH36480.1"/>
    <property type="molecule type" value="Genomic_DNA"/>
</dbReference>
<dbReference type="AlphaFoldDB" id="A0A7Y3YU35"/>
<dbReference type="Gene3D" id="3.90.1720.10">
    <property type="entry name" value="endopeptidase domain like (from Nostoc punctiforme)"/>
    <property type="match status" value="1"/>
</dbReference>
<name>A0A7Y3YU35_9VIBR</name>
<accession>A0A7Y3YU35</accession>
<dbReference type="SUPFAM" id="SSF54001">
    <property type="entry name" value="Cysteine proteinases"/>
    <property type="match status" value="1"/>
</dbReference>
<dbReference type="Proteomes" id="UP000525336">
    <property type="component" value="Unassembled WGS sequence"/>
</dbReference>
<protein>
    <submittedName>
        <fullName evidence="1">Uncharacterized protein</fullName>
    </submittedName>
</protein>
<dbReference type="RefSeq" id="WP_171369581.1">
    <property type="nucleotide sequence ID" value="NZ_VTXW01000062.1"/>
</dbReference>